<dbReference type="OrthoDB" id="900224at2759"/>
<accession>A0A7J0H781</accession>
<dbReference type="EMBL" id="BJWL01000027">
    <property type="protein sequence ID" value="GFZ18952.1"/>
    <property type="molecule type" value="Genomic_DNA"/>
</dbReference>
<evidence type="ECO:0000313" key="1">
    <source>
        <dbReference type="EMBL" id="GFZ18952.1"/>
    </source>
</evidence>
<protein>
    <submittedName>
        <fullName evidence="1">Uncharacterized protein</fullName>
    </submittedName>
</protein>
<organism evidence="1 2">
    <name type="scientific">Actinidia rufa</name>
    <dbReference type="NCBI Taxonomy" id="165716"/>
    <lineage>
        <taxon>Eukaryota</taxon>
        <taxon>Viridiplantae</taxon>
        <taxon>Streptophyta</taxon>
        <taxon>Embryophyta</taxon>
        <taxon>Tracheophyta</taxon>
        <taxon>Spermatophyta</taxon>
        <taxon>Magnoliopsida</taxon>
        <taxon>eudicotyledons</taxon>
        <taxon>Gunneridae</taxon>
        <taxon>Pentapetalae</taxon>
        <taxon>asterids</taxon>
        <taxon>Ericales</taxon>
        <taxon>Actinidiaceae</taxon>
        <taxon>Actinidia</taxon>
    </lineage>
</organism>
<reference evidence="1 2" key="1">
    <citation type="submission" date="2019-07" db="EMBL/GenBank/DDBJ databases">
        <title>De Novo Assembly of kiwifruit Actinidia rufa.</title>
        <authorList>
            <person name="Sugita-Konishi S."/>
            <person name="Sato K."/>
            <person name="Mori E."/>
            <person name="Abe Y."/>
            <person name="Kisaki G."/>
            <person name="Hamano K."/>
            <person name="Suezawa K."/>
            <person name="Otani M."/>
            <person name="Fukuda T."/>
            <person name="Manabe T."/>
            <person name="Gomi K."/>
            <person name="Tabuchi M."/>
            <person name="Akimitsu K."/>
            <person name="Kataoka I."/>
        </authorList>
    </citation>
    <scope>NUCLEOTIDE SEQUENCE [LARGE SCALE GENOMIC DNA]</scope>
    <source>
        <strain evidence="2">cv. Fuchu</strain>
    </source>
</reference>
<comment type="caution">
    <text evidence="1">The sequence shown here is derived from an EMBL/GenBank/DDBJ whole genome shotgun (WGS) entry which is preliminary data.</text>
</comment>
<dbReference type="PANTHER" id="PTHR33384:SF1">
    <property type="entry name" value="EXPRESSED PROTEIN"/>
    <property type="match status" value="1"/>
</dbReference>
<name>A0A7J0H781_9ERIC</name>
<keyword evidence="2" id="KW-1185">Reference proteome</keyword>
<dbReference type="Proteomes" id="UP000585474">
    <property type="component" value="Unassembled WGS sequence"/>
</dbReference>
<dbReference type="PANTHER" id="PTHR33384">
    <property type="entry name" value="EXPRESSED PROTEIN"/>
    <property type="match status" value="1"/>
</dbReference>
<sequence length="156" mass="16762">MVLDSSQEIRGSVLIPDWKGSVICPRPRRVWHLTSPSTCHTGTQAEVFDSKVGAELLDIILNKEDFGVEQSGAQPALLPSFFSGSPPSRTANPLIEDAQFGDAKLTSLSASPVPSPSGLTSSVRMRFAHKPAAVRIEGFNCCNRDQQHSSIPGVAY</sequence>
<gene>
    <name evidence="1" type="ORF">Acr_27g0006910</name>
</gene>
<proteinExistence type="predicted"/>
<evidence type="ECO:0000313" key="2">
    <source>
        <dbReference type="Proteomes" id="UP000585474"/>
    </source>
</evidence>
<dbReference type="AlphaFoldDB" id="A0A7J0H781"/>